<reference evidence="8 9" key="1">
    <citation type="submission" date="2018-07" db="EMBL/GenBank/DDBJ databases">
        <authorList>
            <person name="Quirk P.G."/>
            <person name="Krulwich T.A."/>
        </authorList>
    </citation>
    <scope>NUCLEOTIDE SEQUENCE [LARGE SCALE GENOMIC DNA]</scope>
    <source>
        <strain evidence="8 9">CC-BB4</strain>
    </source>
</reference>
<keyword evidence="3" id="KW-0472">Membrane</keyword>
<keyword evidence="2" id="KW-0732">Signal</keyword>
<evidence type="ECO:0000256" key="6">
    <source>
        <dbReference type="ARBA" id="ARBA00023288"/>
    </source>
</evidence>
<evidence type="ECO:0000313" key="8">
    <source>
        <dbReference type="EMBL" id="AXK84179.1"/>
    </source>
</evidence>
<organism evidence="8 9">
    <name type="scientific">Pseudolabrys taiwanensis</name>
    <dbReference type="NCBI Taxonomy" id="331696"/>
    <lineage>
        <taxon>Bacteria</taxon>
        <taxon>Pseudomonadati</taxon>
        <taxon>Pseudomonadota</taxon>
        <taxon>Alphaproteobacteria</taxon>
        <taxon>Hyphomicrobiales</taxon>
        <taxon>Xanthobacteraceae</taxon>
        <taxon>Pseudolabrys</taxon>
    </lineage>
</organism>
<comment type="subcellular location">
    <subcellularLocation>
        <location evidence="1">Cell outer membrane</location>
        <topology evidence="1">Lipid-anchor</topology>
    </subcellularLocation>
</comment>
<accession>A0A346A4T2</accession>
<dbReference type="Pfam" id="PF13627">
    <property type="entry name" value="LptM_cons"/>
    <property type="match status" value="1"/>
</dbReference>
<gene>
    <name evidence="8" type="ORF">DW352_22400</name>
</gene>
<evidence type="ECO:0000256" key="1">
    <source>
        <dbReference type="ARBA" id="ARBA00004459"/>
    </source>
</evidence>
<name>A0A346A4T2_9HYPH</name>
<feature type="compositionally biased region" description="Low complexity" evidence="7">
    <location>
        <begin position="47"/>
        <end position="59"/>
    </location>
</feature>
<feature type="region of interest" description="Disordered" evidence="7">
    <location>
        <begin position="35"/>
        <end position="108"/>
    </location>
</feature>
<dbReference type="GO" id="GO:0009279">
    <property type="term" value="C:cell outer membrane"/>
    <property type="evidence" value="ECO:0007669"/>
    <property type="project" value="UniProtKB-SubCell"/>
</dbReference>
<keyword evidence="5" id="KW-0998">Cell outer membrane</keyword>
<dbReference type="AlphaFoldDB" id="A0A346A4T2"/>
<dbReference type="EMBL" id="CP031417">
    <property type="protein sequence ID" value="AXK84179.1"/>
    <property type="molecule type" value="Genomic_DNA"/>
</dbReference>
<keyword evidence="4" id="KW-0564">Palmitate</keyword>
<evidence type="ECO:0000256" key="5">
    <source>
        <dbReference type="ARBA" id="ARBA00023237"/>
    </source>
</evidence>
<dbReference type="NCBIfam" id="NF047847">
    <property type="entry name" value="SS_mature_LptM"/>
    <property type="match status" value="1"/>
</dbReference>
<keyword evidence="9" id="KW-1185">Reference proteome</keyword>
<dbReference type="KEGG" id="ptaw:DW352_22400"/>
<keyword evidence="6" id="KW-0449">Lipoprotein</keyword>
<evidence type="ECO:0000256" key="7">
    <source>
        <dbReference type="SAM" id="MobiDB-lite"/>
    </source>
</evidence>
<evidence type="ECO:0008006" key="10">
    <source>
        <dbReference type="Google" id="ProtNLM"/>
    </source>
</evidence>
<protein>
    <recommendedName>
        <fullName evidence="10">Lipoprotein</fullName>
    </recommendedName>
</protein>
<dbReference type="InterPro" id="IPR032831">
    <property type="entry name" value="LptM_cons"/>
</dbReference>
<feature type="compositionally biased region" description="Low complexity" evidence="7">
    <location>
        <begin position="67"/>
        <end position="96"/>
    </location>
</feature>
<evidence type="ECO:0000256" key="2">
    <source>
        <dbReference type="ARBA" id="ARBA00022729"/>
    </source>
</evidence>
<sequence>MPAVFGDRSLSVSDRPFPRLAVIAVLVAALGLAGCGRKGPLDPPPSASAAPATEQAPPSAQGPGLVGPASMSPFGSGGSSSANSGSPTGTATPPTTQNKKFLLDPLLN</sequence>
<proteinExistence type="predicted"/>
<dbReference type="Proteomes" id="UP000254889">
    <property type="component" value="Chromosome"/>
</dbReference>
<evidence type="ECO:0000256" key="3">
    <source>
        <dbReference type="ARBA" id="ARBA00023136"/>
    </source>
</evidence>
<evidence type="ECO:0000313" key="9">
    <source>
        <dbReference type="Proteomes" id="UP000254889"/>
    </source>
</evidence>
<evidence type="ECO:0000256" key="4">
    <source>
        <dbReference type="ARBA" id="ARBA00023139"/>
    </source>
</evidence>